<name>A0A329B7P6_9BURK</name>
<dbReference type="Proteomes" id="UP000248918">
    <property type="component" value="Unassembled WGS sequence"/>
</dbReference>
<comment type="caution">
    <text evidence="2">The sequence shown here is derived from an EMBL/GenBank/DDBJ whole genome shotgun (WGS) entry which is preliminary data.</text>
</comment>
<proteinExistence type="predicted"/>
<sequence>MGSNQDQARKRFEQSGSEAYSVNPEMSVQLTQSDHNQPITLFTDRTSVGPAVRCFLSPFDAMLDGLGLVPQELSVHFEIRPVRNVPPEAFLSSSGFQRPLSFHLAWLAHDYRLVTRENGCLTRMISAQGMRERVDGDQQSLHIDSDVWTIIDALHQEAGLFAWRETQKAVRQWINAPASARDSLERAFSLRDNPPLIQLAPNDAKQLALYDPEAARWHFVQRQMFA</sequence>
<organism evidence="2 3">
    <name type="scientific">Paraburkholderia bryophila</name>
    <dbReference type="NCBI Taxonomy" id="420952"/>
    <lineage>
        <taxon>Bacteria</taxon>
        <taxon>Pseudomonadati</taxon>
        <taxon>Pseudomonadota</taxon>
        <taxon>Betaproteobacteria</taxon>
        <taxon>Burkholderiales</taxon>
        <taxon>Burkholderiaceae</taxon>
        <taxon>Paraburkholderia</taxon>
    </lineage>
</organism>
<dbReference type="RefSeq" id="WP_111935946.1">
    <property type="nucleotide sequence ID" value="NZ_CADFFP010000055.1"/>
</dbReference>
<accession>A0A329B7P6</accession>
<evidence type="ECO:0000256" key="1">
    <source>
        <dbReference type="SAM" id="MobiDB-lite"/>
    </source>
</evidence>
<reference evidence="2 3" key="1">
    <citation type="submission" date="2018-06" db="EMBL/GenBank/DDBJ databases">
        <title>Genomic Encyclopedia of Type Strains, Phase III (KMG-III): the genomes of soil and plant-associated and newly described type strains.</title>
        <authorList>
            <person name="Whitman W."/>
        </authorList>
    </citation>
    <scope>NUCLEOTIDE SEQUENCE [LARGE SCALE GENOMIC DNA]</scope>
    <source>
        <strain evidence="2 3">LMG 23644</strain>
    </source>
</reference>
<dbReference type="EMBL" id="QLTK01000057">
    <property type="protein sequence ID" value="RAS15635.1"/>
    <property type="molecule type" value="Genomic_DNA"/>
</dbReference>
<evidence type="ECO:0000313" key="2">
    <source>
        <dbReference type="EMBL" id="RAS15635.1"/>
    </source>
</evidence>
<dbReference type="OrthoDB" id="8994871at2"/>
<dbReference type="AlphaFoldDB" id="A0A329B7P6"/>
<gene>
    <name evidence="2" type="ORF">BX591_1574</name>
</gene>
<evidence type="ECO:0000313" key="3">
    <source>
        <dbReference type="Proteomes" id="UP000248918"/>
    </source>
</evidence>
<feature type="region of interest" description="Disordered" evidence="1">
    <location>
        <begin position="1"/>
        <end position="20"/>
    </location>
</feature>
<protein>
    <submittedName>
        <fullName evidence="2">Uncharacterized protein</fullName>
    </submittedName>
</protein>